<dbReference type="EMBL" id="ML995494">
    <property type="protein sequence ID" value="KAF2138947.1"/>
    <property type="molecule type" value="Genomic_DNA"/>
</dbReference>
<organism evidence="3 4">
    <name type="scientific">Aplosporella prunicola CBS 121167</name>
    <dbReference type="NCBI Taxonomy" id="1176127"/>
    <lineage>
        <taxon>Eukaryota</taxon>
        <taxon>Fungi</taxon>
        <taxon>Dikarya</taxon>
        <taxon>Ascomycota</taxon>
        <taxon>Pezizomycotina</taxon>
        <taxon>Dothideomycetes</taxon>
        <taxon>Dothideomycetes incertae sedis</taxon>
        <taxon>Botryosphaeriales</taxon>
        <taxon>Aplosporellaceae</taxon>
        <taxon>Aplosporella</taxon>
    </lineage>
</organism>
<evidence type="ECO:0000259" key="2">
    <source>
        <dbReference type="Pfam" id="PF20233"/>
    </source>
</evidence>
<feature type="compositionally biased region" description="Basic and acidic residues" evidence="1">
    <location>
        <begin position="99"/>
        <end position="110"/>
    </location>
</feature>
<proteinExistence type="predicted"/>
<dbReference type="Proteomes" id="UP000799438">
    <property type="component" value="Unassembled WGS sequence"/>
</dbReference>
<protein>
    <recommendedName>
        <fullName evidence="2">DUF6590 domain-containing protein</fullName>
    </recommendedName>
</protein>
<accession>A0A6A6B7J6</accession>
<evidence type="ECO:0000313" key="4">
    <source>
        <dbReference type="Proteomes" id="UP000799438"/>
    </source>
</evidence>
<dbReference type="GeneID" id="54301833"/>
<dbReference type="InterPro" id="IPR046497">
    <property type="entry name" value="DUF6590"/>
</dbReference>
<dbReference type="Pfam" id="PF20233">
    <property type="entry name" value="DUF6590"/>
    <property type="match status" value="1"/>
</dbReference>
<dbReference type="PANTHER" id="PTHR35391">
    <property type="entry name" value="C2H2-TYPE DOMAIN-CONTAINING PROTEIN-RELATED"/>
    <property type="match status" value="1"/>
</dbReference>
<evidence type="ECO:0000313" key="3">
    <source>
        <dbReference type="EMBL" id="KAF2138947.1"/>
    </source>
</evidence>
<feature type="domain" description="DUF6590" evidence="2">
    <location>
        <begin position="179"/>
        <end position="328"/>
    </location>
</feature>
<name>A0A6A6B7J6_9PEZI</name>
<sequence>MNNSPNSWTWTWNRQYDDYYTQYWNGARFVTVWGKYVTSNRQHPSFQLLYQSLYPVLCQRQQQQQPQPSNEHHQEARHESEVNDEDEEEDENDEDGEHDEDKGGNEHESEQQQQQTNHRDSVIFHSNCPVRTPSLSAQSRTETESVISADFPAHTIRGNPQQGRWSALDSSYQIQPNARQFFKQGRMFAILFSEPMGETAPPNLARDNVTVVIYGGHVYTDIRRFVVVKEKRGFCYACPVSTYKRRGTTKPGVDANAHAIVYCTNSRPYYLLGENRMTKEPIAIEPANSSVTLEPESRINFGLHHPIQHNVKVKDLGRVCAQDMGRLIAYWHLENDFEEAGSLLETLNLG</sequence>
<dbReference type="OrthoDB" id="3559580at2759"/>
<dbReference type="RefSeq" id="XP_033394660.1">
    <property type="nucleotide sequence ID" value="XM_033544337.1"/>
</dbReference>
<feature type="compositionally biased region" description="Acidic residues" evidence="1">
    <location>
        <begin position="82"/>
        <end position="98"/>
    </location>
</feature>
<dbReference type="AlphaFoldDB" id="A0A6A6B7J6"/>
<keyword evidence="4" id="KW-1185">Reference proteome</keyword>
<reference evidence="3" key="1">
    <citation type="journal article" date="2020" name="Stud. Mycol.">
        <title>101 Dothideomycetes genomes: a test case for predicting lifestyles and emergence of pathogens.</title>
        <authorList>
            <person name="Haridas S."/>
            <person name="Albert R."/>
            <person name="Binder M."/>
            <person name="Bloem J."/>
            <person name="Labutti K."/>
            <person name="Salamov A."/>
            <person name="Andreopoulos B."/>
            <person name="Baker S."/>
            <person name="Barry K."/>
            <person name="Bills G."/>
            <person name="Bluhm B."/>
            <person name="Cannon C."/>
            <person name="Castanera R."/>
            <person name="Culley D."/>
            <person name="Daum C."/>
            <person name="Ezra D."/>
            <person name="Gonzalez J."/>
            <person name="Henrissat B."/>
            <person name="Kuo A."/>
            <person name="Liang C."/>
            <person name="Lipzen A."/>
            <person name="Lutzoni F."/>
            <person name="Magnuson J."/>
            <person name="Mondo S."/>
            <person name="Nolan M."/>
            <person name="Ohm R."/>
            <person name="Pangilinan J."/>
            <person name="Park H.-J."/>
            <person name="Ramirez L."/>
            <person name="Alfaro M."/>
            <person name="Sun H."/>
            <person name="Tritt A."/>
            <person name="Yoshinaga Y."/>
            <person name="Zwiers L.-H."/>
            <person name="Turgeon B."/>
            <person name="Goodwin S."/>
            <person name="Spatafora J."/>
            <person name="Crous P."/>
            <person name="Grigoriev I."/>
        </authorList>
    </citation>
    <scope>NUCLEOTIDE SEQUENCE</scope>
    <source>
        <strain evidence="3">CBS 121167</strain>
    </source>
</reference>
<feature type="compositionally biased region" description="Basic and acidic residues" evidence="1">
    <location>
        <begin position="70"/>
        <end position="81"/>
    </location>
</feature>
<gene>
    <name evidence="3" type="ORF">K452DRAFT_320603</name>
</gene>
<feature type="region of interest" description="Disordered" evidence="1">
    <location>
        <begin position="60"/>
        <end position="141"/>
    </location>
</feature>
<dbReference type="PANTHER" id="PTHR35391:SF5">
    <property type="entry name" value="DUF6590 DOMAIN-CONTAINING PROTEIN"/>
    <property type="match status" value="1"/>
</dbReference>
<evidence type="ECO:0000256" key="1">
    <source>
        <dbReference type="SAM" id="MobiDB-lite"/>
    </source>
</evidence>